<feature type="non-terminal residue" evidence="2">
    <location>
        <position position="1"/>
    </location>
</feature>
<sequence length="136" mass="13927">INAMQEAGRLQTADENEETSLVKSEASSSPNMTNTHSSKGDGQGQSALTVTGTTGEDDASVGTGSSKKNGKPPETTVSNSCCTVEPSEGSTSKPSNSIRSASSKGSISSATAKPSSKMPIHLNLDDTSRFTEEVTV</sequence>
<evidence type="ECO:0000313" key="2">
    <source>
        <dbReference type="EMBL" id="JAG18373.1"/>
    </source>
</evidence>
<reference evidence="2" key="2">
    <citation type="submission" date="2014-07" db="EMBL/GenBank/DDBJ databases">
        <authorList>
            <person name="Hull J."/>
        </authorList>
    </citation>
    <scope>NUCLEOTIDE SEQUENCE</scope>
</reference>
<feature type="compositionally biased region" description="Low complexity" evidence="1">
    <location>
        <begin position="95"/>
        <end position="109"/>
    </location>
</feature>
<dbReference type="AlphaFoldDB" id="A0A0A9XHS6"/>
<feature type="compositionally biased region" description="Basic and acidic residues" evidence="1">
    <location>
        <begin position="123"/>
        <end position="136"/>
    </location>
</feature>
<name>A0A0A9XHS6_LYGHE</name>
<dbReference type="EMBL" id="GBHO01025231">
    <property type="protein sequence ID" value="JAG18373.1"/>
    <property type="molecule type" value="Transcribed_RNA"/>
</dbReference>
<evidence type="ECO:0000256" key="1">
    <source>
        <dbReference type="SAM" id="MobiDB-lite"/>
    </source>
</evidence>
<feature type="compositionally biased region" description="Polar residues" evidence="1">
    <location>
        <begin position="19"/>
        <end position="37"/>
    </location>
</feature>
<proteinExistence type="predicted"/>
<reference evidence="2" key="1">
    <citation type="journal article" date="2014" name="PLoS ONE">
        <title>Transcriptome-Based Identification of ABC Transporters in the Western Tarnished Plant Bug Lygus hesperus.</title>
        <authorList>
            <person name="Hull J.J."/>
            <person name="Chaney K."/>
            <person name="Geib S.M."/>
            <person name="Fabrick J.A."/>
            <person name="Brent C.S."/>
            <person name="Walsh D."/>
            <person name="Lavine L.C."/>
        </authorList>
    </citation>
    <scope>NUCLEOTIDE SEQUENCE</scope>
</reference>
<feature type="region of interest" description="Disordered" evidence="1">
    <location>
        <begin position="1"/>
        <end position="136"/>
    </location>
</feature>
<accession>A0A0A9XHS6</accession>
<feature type="compositionally biased region" description="Polar residues" evidence="1">
    <location>
        <begin position="44"/>
        <end position="54"/>
    </location>
</feature>
<feature type="compositionally biased region" description="Polar residues" evidence="1">
    <location>
        <begin position="75"/>
        <end position="94"/>
    </location>
</feature>
<gene>
    <name evidence="2" type="ORF">CM83_11991</name>
</gene>
<organism evidence="2">
    <name type="scientific">Lygus hesperus</name>
    <name type="common">Western plant bug</name>
    <dbReference type="NCBI Taxonomy" id="30085"/>
    <lineage>
        <taxon>Eukaryota</taxon>
        <taxon>Metazoa</taxon>
        <taxon>Ecdysozoa</taxon>
        <taxon>Arthropoda</taxon>
        <taxon>Hexapoda</taxon>
        <taxon>Insecta</taxon>
        <taxon>Pterygota</taxon>
        <taxon>Neoptera</taxon>
        <taxon>Paraneoptera</taxon>
        <taxon>Hemiptera</taxon>
        <taxon>Heteroptera</taxon>
        <taxon>Panheteroptera</taxon>
        <taxon>Cimicomorpha</taxon>
        <taxon>Miridae</taxon>
        <taxon>Mirini</taxon>
        <taxon>Lygus</taxon>
    </lineage>
</organism>
<protein>
    <submittedName>
        <fullName evidence="2">Uncharacterized protein</fullName>
    </submittedName>
</protein>